<dbReference type="Proteomes" id="UP000049983">
    <property type="component" value="Unassembled WGS sequence"/>
</dbReference>
<dbReference type="GeneID" id="97673689"/>
<sequence length="300" mass="31584">MTVSPQSQEPTVLAADIGGTKTLVALVRGRDIIASRKIPTERSSTPDVWVASVLEIAQEWSGAYRAAAITVTGQVHAGLWKGVNHDTLRVSEFDLAAAISKFGVPYEILNDAQAAAWGEHIYGSVPGSDLVYLTVSTGLGGGIVAGGKLLRGHRGLAGHFGLFSPDLLSGDNNPQPFENAATGPWIARAGSEASKNPQTAKSVFEQARTGEEWARRIVEMSASRVASLCRDISFAIDPPIIVIGGGVGLADGYVDSVRRHFAEQMPGQKPEILISELQEHAGIVGVAAFAAQTHLKNGGE</sequence>
<dbReference type="OrthoDB" id="9810372at2"/>
<gene>
    <name evidence="1" type="primary">nanK</name>
    <name evidence="1" type="ORF">LA5096_02474</name>
</gene>
<evidence type="ECO:0000313" key="1">
    <source>
        <dbReference type="EMBL" id="CTQ70307.1"/>
    </source>
</evidence>
<organism evidence="1 2">
    <name type="scientific">Roseibium album</name>
    <dbReference type="NCBI Taxonomy" id="311410"/>
    <lineage>
        <taxon>Bacteria</taxon>
        <taxon>Pseudomonadati</taxon>
        <taxon>Pseudomonadota</taxon>
        <taxon>Alphaproteobacteria</taxon>
        <taxon>Hyphomicrobiales</taxon>
        <taxon>Stappiaceae</taxon>
        <taxon>Roseibium</taxon>
    </lineage>
</organism>
<dbReference type="STRING" id="311410.LA5095_01219"/>
<evidence type="ECO:0000313" key="2">
    <source>
        <dbReference type="Proteomes" id="UP000049983"/>
    </source>
</evidence>
<keyword evidence="1" id="KW-0808">Transferase</keyword>
<dbReference type="AlphaFoldDB" id="A0A0M6Z8S5"/>
<dbReference type="EMBL" id="CXWC01000010">
    <property type="protein sequence ID" value="CTQ70307.1"/>
    <property type="molecule type" value="Genomic_DNA"/>
</dbReference>
<accession>A0A0M6Z8S5</accession>
<dbReference type="PANTHER" id="PTHR18964:SF169">
    <property type="entry name" value="N-ACETYLMANNOSAMINE KINASE"/>
    <property type="match status" value="1"/>
</dbReference>
<dbReference type="Pfam" id="PF00480">
    <property type="entry name" value="ROK"/>
    <property type="match status" value="1"/>
</dbReference>
<dbReference type="GO" id="GO:0009384">
    <property type="term" value="F:N-acylmannosamine kinase activity"/>
    <property type="evidence" value="ECO:0007669"/>
    <property type="project" value="UniProtKB-EC"/>
</dbReference>
<dbReference type="GO" id="GO:0019262">
    <property type="term" value="P:N-acetylneuraminate catabolic process"/>
    <property type="evidence" value="ECO:0007669"/>
    <property type="project" value="TreeGrafter"/>
</dbReference>
<proteinExistence type="predicted"/>
<reference evidence="2" key="1">
    <citation type="submission" date="2015-07" db="EMBL/GenBank/DDBJ databases">
        <authorList>
            <person name="Rodrigo-Torres Lidia"/>
            <person name="Arahal R.David."/>
        </authorList>
    </citation>
    <scope>NUCLEOTIDE SEQUENCE [LARGE SCALE GENOMIC DNA]</scope>
    <source>
        <strain evidence="2">CECT 5096</strain>
    </source>
</reference>
<dbReference type="Gene3D" id="3.30.420.40">
    <property type="match status" value="2"/>
</dbReference>
<protein>
    <submittedName>
        <fullName evidence="1">N-acetylmannosamine kinase</fullName>
        <ecNumber evidence="1">2.7.1.60</ecNumber>
    </submittedName>
</protein>
<dbReference type="SUPFAM" id="SSF53067">
    <property type="entry name" value="Actin-like ATPase domain"/>
    <property type="match status" value="1"/>
</dbReference>
<keyword evidence="1" id="KW-0418">Kinase</keyword>
<dbReference type="EC" id="2.7.1.60" evidence="1"/>
<dbReference type="PANTHER" id="PTHR18964">
    <property type="entry name" value="ROK (REPRESSOR, ORF, KINASE) FAMILY"/>
    <property type="match status" value="1"/>
</dbReference>
<dbReference type="InterPro" id="IPR000600">
    <property type="entry name" value="ROK"/>
</dbReference>
<dbReference type="RefSeq" id="WP_055113073.1">
    <property type="nucleotide sequence ID" value="NZ_CXWA01000001.1"/>
</dbReference>
<dbReference type="InterPro" id="IPR043129">
    <property type="entry name" value="ATPase_NBD"/>
</dbReference>
<keyword evidence="2" id="KW-1185">Reference proteome</keyword>
<name>A0A0M6Z8S5_9HYPH</name>